<reference evidence="2" key="1">
    <citation type="submission" date="2016-05" db="EMBL/GenBank/DDBJ databases">
        <title>Microbial consortia oxidize butane by reversing methanogenesis.</title>
        <authorList>
            <person name="Laso-Perez R."/>
            <person name="Richter M."/>
            <person name="Wegener G."/>
            <person name="Musat F."/>
        </authorList>
    </citation>
    <scope>NUCLEOTIDE SEQUENCE [LARGE SCALE GENOMIC DNA]</scope>
    <source>
        <strain evidence="2">BOX2</strain>
    </source>
</reference>
<dbReference type="PROSITE" id="PS51358">
    <property type="entry name" value="NOP"/>
    <property type="match status" value="1"/>
</dbReference>
<dbReference type="InterPro" id="IPR002687">
    <property type="entry name" value="Nop_dom"/>
</dbReference>
<dbReference type="Pfam" id="PF01798">
    <property type="entry name" value="Nop"/>
    <property type="match status" value="1"/>
</dbReference>
<dbReference type="SUPFAM" id="SSF89124">
    <property type="entry name" value="Nop domain"/>
    <property type="match status" value="1"/>
</dbReference>
<name>A0A1F2PAB0_9EURY</name>
<evidence type="ECO:0000313" key="3">
    <source>
        <dbReference type="Proteomes" id="UP000186940"/>
    </source>
</evidence>
<keyword evidence="3" id="KW-1185">Reference proteome</keyword>
<dbReference type="InterPro" id="IPR042239">
    <property type="entry name" value="Nop_C"/>
</dbReference>
<accession>A0A1F2PAB0</accession>
<comment type="caution">
    <text evidence="2">The sequence shown here is derived from an EMBL/GenBank/DDBJ whole genome shotgun (WGS) entry which is preliminary data.</text>
</comment>
<gene>
    <name evidence="2" type="ORF">SCAL_000026</name>
</gene>
<dbReference type="PANTHER" id="PTHR10894">
    <property type="entry name" value="NUCLEOLAR PROTEIN 5 NUCLEOLAR PROTEIN NOP5 NOP58"/>
    <property type="match status" value="1"/>
</dbReference>
<dbReference type="STRING" id="1838285.SCAL_000026"/>
<dbReference type="GO" id="GO:0030515">
    <property type="term" value="F:snoRNA binding"/>
    <property type="evidence" value="ECO:0007669"/>
    <property type="project" value="InterPro"/>
</dbReference>
<proteinExistence type="predicted"/>
<organism evidence="2 3">
    <name type="scientific">Candidatus Syntropharchaeum caldarium</name>
    <dbReference type="NCBI Taxonomy" id="1838285"/>
    <lineage>
        <taxon>Archaea</taxon>
        <taxon>Methanobacteriati</taxon>
        <taxon>Methanobacteriota</taxon>
        <taxon>Stenosarchaea group</taxon>
        <taxon>Methanomicrobia</taxon>
        <taxon>Methanosarcinales</taxon>
        <taxon>ANME-2 cluster</taxon>
        <taxon>Candidatus Syntropharchaeum</taxon>
    </lineage>
</organism>
<sequence length="225" mass="25388">MKKPDQKLRDTSIKLVKERLASMREDDEQLIEAVRTLEFLDEAINVFSLHIQDFNLSKGPEDVGKQLNLSLDELKNSRVKIVEFLNHETGRLVPNLTQLAGPLIAARLIFAAGGICNLAKMPSSRIQVLGAKKSLFKHLKKATPPPKYGIIFQHPLINTVPINKRGKIARILAGKLAIAVRVDYYSKGTKREDLLAELNRQLVRLGEKVLTDDTRDRPKDFEFSL</sequence>
<dbReference type="InterPro" id="IPR036070">
    <property type="entry name" value="Nop_dom_sf"/>
</dbReference>
<dbReference type="EMBL" id="LYOS01000001">
    <property type="protein sequence ID" value="OFV68350.1"/>
    <property type="molecule type" value="Genomic_DNA"/>
</dbReference>
<feature type="domain" description="Nop" evidence="1">
    <location>
        <begin position="92"/>
        <end position="207"/>
    </location>
</feature>
<dbReference type="Proteomes" id="UP000186940">
    <property type="component" value="Unassembled WGS sequence"/>
</dbReference>
<protein>
    <submittedName>
        <fullName evidence="2">Pre-mRNA processing ribonucleoprotein, binding domain-containing protein</fullName>
    </submittedName>
</protein>
<dbReference type="PANTHER" id="PTHR10894:SF0">
    <property type="entry name" value="NUCLEOLAR PROTEIN 56"/>
    <property type="match status" value="1"/>
</dbReference>
<dbReference type="AlphaFoldDB" id="A0A1F2PAB0"/>
<keyword evidence="2" id="KW-0687">Ribonucleoprotein</keyword>
<dbReference type="Gene3D" id="1.10.246.90">
    <property type="entry name" value="Nop domain"/>
    <property type="match status" value="1"/>
</dbReference>
<dbReference type="InterPro" id="IPR045056">
    <property type="entry name" value="Nop56/Nop58"/>
</dbReference>
<evidence type="ECO:0000259" key="1">
    <source>
        <dbReference type="PROSITE" id="PS51358"/>
    </source>
</evidence>
<evidence type="ECO:0000313" key="2">
    <source>
        <dbReference type="EMBL" id="OFV68350.1"/>
    </source>
</evidence>
<dbReference type="GO" id="GO:0031428">
    <property type="term" value="C:box C/D methylation guide snoRNP complex"/>
    <property type="evidence" value="ECO:0007669"/>
    <property type="project" value="InterPro"/>
</dbReference>